<dbReference type="STRING" id="425265.A8Q8E2"/>
<dbReference type="KEGG" id="mgl:MGL_3255"/>
<feature type="compositionally biased region" description="Polar residues" evidence="3">
    <location>
        <begin position="39"/>
        <end position="62"/>
    </location>
</feature>
<feature type="compositionally biased region" description="Basic and acidic residues" evidence="3">
    <location>
        <begin position="76"/>
        <end position="90"/>
    </location>
</feature>
<gene>
    <name evidence="4" type="ORF">MGL_3255</name>
</gene>
<organism evidence="4 5">
    <name type="scientific">Malassezia globosa (strain ATCC MYA-4612 / CBS 7966)</name>
    <name type="common">Dandruff-associated fungus</name>
    <dbReference type="NCBI Taxonomy" id="425265"/>
    <lineage>
        <taxon>Eukaryota</taxon>
        <taxon>Fungi</taxon>
        <taxon>Dikarya</taxon>
        <taxon>Basidiomycota</taxon>
        <taxon>Ustilaginomycotina</taxon>
        <taxon>Malasseziomycetes</taxon>
        <taxon>Malasseziales</taxon>
        <taxon>Malasseziaceae</taxon>
        <taxon>Malassezia</taxon>
    </lineage>
</organism>
<feature type="region of interest" description="Disordered" evidence="3">
    <location>
        <begin position="1"/>
        <end position="98"/>
    </location>
</feature>
<evidence type="ECO:0000313" key="5">
    <source>
        <dbReference type="Proteomes" id="UP000008837"/>
    </source>
</evidence>
<proteinExistence type="predicted"/>
<keyword evidence="1" id="KW-0433">Leucine-rich repeat</keyword>
<feature type="region of interest" description="Disordered" evidence="3">
    <location>
        <begin position="268"/>
        <end position="292"/>
    </location>
</feature>
<feature type="compositionally biased region" description="Polar residues" evidence="3">
    <location>
        <begin position="150"/>
        <end position="168"/>
    </location>
</feature>
<evidence type="ECO:0000256" key="3">
    <source>
        <dbReference type="SAM" id="MobiDB-lite"/>
    </source>
</evidence>
<dbReference type="Gene3D" id="3.80.10.10">
    <property type="entry name" value="Ribonuclease Inhibitor"/>
    <property type="match status" value="1"/>
</dbReference>
<feature type="compositionally biased region" description="Low complexity" evidence="3">
    <location>
        <begin position="9"/>
        <end position="24"/>
    </location>
</feature>
<evidence type="ECO:0000256" key="1">
    <source>
        <dbReference type="ARBA" id="ARBA00022614"/>
    </source>
</evidence>
<dbReference type="InterPro" id="IPR001611">
    <property type="entry name" value="Leu-rich_rpt"/>
</dbReference>
<dbReference type="RefSeq" id="XP_001729711.1">
    <property type="nucleotide sequence ID" value="XM_001729659.1"/>
</dbReference>
<keyword evidence="5" id="KW-1185">Reference proteome</keyword>
<dbReference type="GO" id="GO:0005737">
    <property type="term" value="C:cytoplasm"/>
    <property type="evidence" value="ECO:0007669"/>
    <property type="project" value="TreeGrafter"/>
</dbReference>
<keyword evidence="2" id="KW-0677">Repeat</keyword>
<dbReference type="OMA" id="EWVSHVA"/>
<evidence type="ECO:0000256" key="2">
    <source>
        <dbReference type="ARBA" id="ARBA00022737"/>
    </source>
</evidence>
<evidence type="ECO:0000313" key="4">
    <source>
        <dbReference type="EMBL" id="EDP42497.1"/>
    </source>
</evidence>
<dbReference type="Proteomes" id="UP000008837">
    <property type="component" value="Unassembled WGS sequence"/>
</dbReference>
<dbReference type="PANTHER" id="PTHR48051:SF54">
    <property type="entry name" value="LEUCINE-RICH REPEAT-CONTAINING PROTEIN"/>
    <property type="match status" value="1"/>
</dbReference>
<reference evidence="4 5" key="1">
    <citation type="journal article" date="2007" name="Proc. Natl. Acad. Sci. U.S.A.">
        <title>Dandruff-associated Malassezia genomes reveal convergent and divergent virulence traits shared with plant and human fungal pathogens.</title>
        <authorList>
            <person name="Xu J."/>
            <person name="Saunders C.W."/>
            <person name="Hu P."/>
            <person name="Grant R.A."/>
            <person name="Boekhout T."/>
            <person name="Kuramae E.E."/>
            <person name="Kronstad J.W."/>
            <person name="Deangelis Y.M."/>
            <person name="Reeder N.L."/>
            <person name="Johnstone K.R."/>
            <person name="Leland M."/>
            <person name="Fieno A.M."/>
            <person name="Begley W.M."/>
            <person name="Sun Y."/>
            <person name="Lacey M.P."/>
            <person name="Chaudhary T."/>
            <person name="Keough T."/>
            <person name="Chu L."/>
            <person name="Sears R."/>
            <person name="Yuan B."/>
            <person name="Dawson T.L.Jr."/>
        </authorList>
    </citation>
    <scope>NUCLEOTIDE SEQUENCE [LARGE SCALE GENOMIC DNA]</scope>
    <source>
        <strain evidence="5">ATCC MYA-4612 / CBS 7966</strain>
    </source>
</reference>
<protein>
    <submittedName>
        <fullName evidence="4">Uncharacterized protein</fullName>
    </submittedName>
</protein>
<comment type="caution">
    <text evidence="4">The sequence shown here is derived from an EMBL/GenBank/DDBJ whole genome shotgun (WGS) entry which is preliminary data.</text>
</comment>
<dbReference type="SMART" id="SM00369">
    <property type="entry name" value="LRR_TYP"/>
    <property type="match status" value="2"/>
</dbReference>
<dbReference type="SUPFAM" id="SSF52058">
    <property type="entry name" value="L domain-like"/>
    <property type="match status" value="1"/>
</dbReference>
<dbReference type="AlphaFoldDB" id="A8Q8E2"/>
<accession>A8Q8E2</accession>
<dbReference type="VEuPathDB" id="FungiDB:MGL_3255"/>
<dbReference type="InterPro" id="IPR050216">
    <property type="entry name" value="LRR_domain-containing"/>
</dbReference>
<dbReference type="GeneID" id="5854017"/>
<name>A8Q8E2_MALGO</name>
<feature type="region of interest" description="Disordered" evidence="3">
    <location>
        <begin position="142"/>
        <end position="202"/>
    </location>
</feature>
<sequence>MTYRVPDIYASSSSSPPWGIGAPSSSPPSSPTYIRSTSTASTVQVSDPFSASAKSLTISGPRSSKRWIRSATTPARTDRDNHTHEPDLHSLDLLPSDTHAAPGVLEQFFDDSADDAIASSSMDEFGSSFDMSQDQANAPLRTYRPFGRTDSASTDPLSATGRSESMQRAPQRLRLAGTSPKRLSRRDHGDLAPWERQEEEGGAMRAQSSRIQQLQPAWQNPLQWDAVVCRIFDEGRERPTLSLGGCGLTHIGSAVGDLRHYVTIDPRRSDHTTTHMSTQPRSWARSQSSSTGDSAELARRQVQFYLFDNQLTRLPSALFQLTNLGVLSLRKNQLTQLPPAIGELRHLRELNIGGNELTYLPAEIQQLHLDTFTYVPNPFRPVPAGAVLQTRALYGHMNVSPTHHSTQPLGPSASLRWSRAHTLATSVLDTGHGTHHGPRIHMARVLGRCEPQSRPSLAALCIQRLLSEEPLIIEQYETGCLRSLQHTLDVRVVAQLEAARRSATASWGAQVDVQASTGAGAGLAGTKREHAEERWYTGASFHGGDAVSVDGAVSSAAPGVSTVDVDSILEESDDACKNVWFNRCPGVGAHDLRGASGMKEDTDDSDWPIDDGKGPLYVHAAEQRMEWVSHVAGMRVAKQGIEMAGDSVRGMPAEHAGLLPILWRGCSPGCLAFLEQAG</sequence>
<dbReference type="InParanoid" id="A8Q8E2"/>
<feature type="compositionally biased region" description="Polar residues" evidence="3">
    <location>
        <begin position="274"/>
        <end position="292"/>
    </location>
</feature>
<dbReference type="EMBL" id="AAYY01000011">
    <property type="protein sequence ID" value="EDP42497.1"/>
    <property type="molecule type" value="Genomic_DNA"/>
</dbReference>
<dbReference type="OrthoDB" id="660555at2759"/>
<dbReference type="Pfam" id="PF13855">
    <property type="entry name" value="LRR_8"/>
    <property type="match status" value="1"/>
</dbReference>
<feature type="compositionally biased region" description="Basic and acidic residues" evidence="3">
    <location>
        <begin position="186"/>
        <end position="196"/>
    </location>
</feature>
<dbReference type="InterPro" id="IPR003591">
    <property type="entry name" value="Leu-rich_rpt_typical-subtyp"/>
</dbReference>
<dbReference type="InterPro" id="IPR032675">
    <property type="entry name" value="LRR_dom_sf"/>
</dbReference>
<dbReference type="PANTHER" id="PTHR48051">
    <property type="match status" value="1"/>
</dbReference>